<dbReference type="EMBL" id="JAUCMV010000005">
    <property type="protein sequence ID" value="KAK0393403.1"/>
    <property type="molecule type" value="Genomic_DNA"/>
</dbReference>
<name>A0AA39GVB0_9BILA</name>
<comment type="caution">
    <text evidence="1">The sequence shown here is derived from an EMBL/GenBank/DDBJ whole genome shotgun (WGS) entry which is preliminary data.</text>
</comment>
<dbReference type="AlphaFoldDB" id="A0AA39GVB0"/>
<dbReference type="Proteomes" id="UP001175271">
    <property type="component" value="Unassembled WGS sequence"/>
</dbReference>
<keyword evidence="2" id="KW-1185">Reference proteome</keyword>
<organism evidence="1 2">
    <name type="scientific">Steinernema hermaphroditum</name>
    <dbReference type="NCBI Taxonomy" id="289476"/>
    <lineage>
        <taxon>Eukaryota</taxon>
        <taxon>Metazoa</taxon>
        <taxon>Ecdysozoa</taxon>
        <taxon>Nematoda</taxon>
        <taxon>Chromadorea</taxon>
        <taxon>Rhabditida</taxon>
        <taxon>Tylenchina</taxon>
        <taxon>Panagrolaimomorpha</taxon>
        <taxon>Strongyloidoidea</taxon>
        <taxon>Steinernematidae</taxon>
        <taxon>Steinernema</taxon>
    </lineage>
</organism>
<proteinExistence type="predicted"/>
<reference evidence="1" key="1">
    <citation type="submission" date="2023-06" db="EMBL/GenBank/DDBJ databases">
        <title>Genomic analysis of the entomopathogenic nematode Steinernema hermaphroditum.</title>
        <authorList>
            <person name="Schwarz E.M."/>
            <person name="Heppert J.K."/>
            <person name="Baniya A."/>
            <person name="Schwartz H.T."/>
            <person name="Tan C.-H."/>
            <person name="Antoshechkin I."/>
            <person name="Sternberg P.W."/>
            <person name="Goodrich-Blair H."/>
            <person name="Dillman A.R."/>
        </authorList>
    </citation>
    <scope>NUCLEOTIDE SEQUENCE</scope>
    <source>
        <strain evidence="1">PS9179</strain>
        <tissue evidence="1">Whole animal</tissue>
    </source>
</reference>
<evidence type="ECO:0000313" key="2">
    <source>
        <dbReference type="Proteomes" id="UP001175271"/>
    </source>
</evidence>
<protein>
    <submittedName>
        <fullName evidence="1">Uncharacterized protein</fullName>
    </submittedName>
</protein>
<accession>A0AA39GVB0</accession>
<evidence type="ECO:0000313" key="1">
    <source>
        <dbReference type="EMBL" id="KAK0393403.1"/>
    </source>
</evidence>
<gene>
    <name evidence="1" type="ORF">QR680_000193</name>
</gene>
<sequence length="353" mass="41495">MESLSHKFSTNVTKKMVLKMMQTEKGRKRVKDHLEEVSRLPGPFEPIARQYLATHGFVDFEIFFADEPEGRSFFRAKKFYFGNPSTAVPWTKEDWNLGERFFLRNLTLTKKPTEDVSAMLQDSHFLLFSRENHYTSITGALPFIVQNGLGGGTLTVRHLQKGTPHAATIIKLINGIQDVVIETESCREVTLKSMMSNQRSHYDLRSLTFCAGNDRSSVEFAFEQLHFVKYHITDVDFTFDYQFLLRLKDLWTRRKIKCPTVKLTLTAPRQFYNRFQIKMAIGPKHSYHNKHLVYDERISDWNYIRMFLHTPPEKQPVDPPQYYVQLFFVESSYSWISPDFYFKNREHCLVKGL</sequence>